<keyword evidence="4" id="KW-1185">Reference proteome</keyword>
<feature type="domain" description="Putative auto-transporter adhesin head GIN" evidence="2">
    <location>
        <begin position="39"/>
        <end position="166"/>
    </location>
</feature>
<evidence type="ECO:0000256" key="1">
    <source>
        <dbReference type="SAM" id="SignalP"/>
    </source>
</evidence>
<dbReference type="EMBL" id="JBDKWZ010000003">
    <property type="protein sequence ID" value="MEN7547769.1"/>
    <property type="molecule type" value="Genomic_DNA"/>
</dbReference>
<feature type="chain" id="PRO_5043320258" evidence="1">
    <location>
        <begin position="21"/>
        <end position="296"/>
    </location>
</feature>
<reference evidence="3 4" key="1">
    <citation type="submission" date="2024-04" db="EMBL/GenBank/DDBJ databases">
        <title>Novel genus in family Flammeovirgaceae.</title>
        <authorList>
            <person name="Nguyen T.H."/>
            <person name="Vuong T.Q."/>
            <person name="Le H."/>
            <person name="Kim S.-G."/>
        </authorList>
    </citation>
    <scope>NUCLEOTIDE SEQUENCE [LARGE SCALE GENOMIC DNA]</scope>
    <source>
        <strain evidence="3 4">JCM 23209</strain>
    </source>
</reference>
<dbReference type="Proteomes" id="UP001403385">
    <property type="component" value="Unassembled WGS sequence"/>
</dbReference>
<sequence>MRNFQSKLLLLFVGAFLAFSCDKDDDFEGDYKDFFSVEDFDKVRISTNAKLILFEEDEDDSHEIKVTANAYLHDLLELKVSDNTLHIHGKDYIKPSDSLVIYLPTDDDLTIVVEADAQVLLEQENGDWLDDLALLTQGDSRLTASGLQVEDIETTLKGSSQVWLSSLIRTEEKEFLILEEDDVEVVYENALILDDSQLLIGQSIVNVENGLKIIGPVKIYHLTDEFSSKNSGDTRLYSFDLPTDDIKIINEGSAEAEVSPVKQLKVTGSGASVLHYNLQPDLDLDLSGSAVVEPAK</sequence>
<name>A0AAW9RSM3_9BACT</name>
<gene>
    <name evidence="3" type="ORF">AAG747_07610</name>
</gene>
<dbReference type="PROSITE" id="PS51257">
    <property type="entry name" value="PROKAR_LIPOPROTEIN"/>
    <property type="match status" value="1"/>
</dbReference>
<evidence type="ECO:0000259" key="2">
    <source>
        <dbReference type="Pfam" id="PF10988"/>
    </source>
</evidence>
<keyword evidence="1" id="KW-0732">Signal</keyword>
<feature type="signal peptide" evidence="1">
    <location>
        <begin position="1"/>
        <end position="20"/>
    </location>
</feature>
<dbReference type="AlphaFoldDB" id="A0AAW9RSM3"/>
<comment type="caution">
    <text evidence="3">The sequence shown here is derived from an EMBL/GenBank/DDBJ whole genome shotgun (WGS) entry which is preliminary data.</text>
</comment>
<protein>
    <submittedName>
        <fullName evidence="3">DUF2807 domain-containing protein</fullName>
    </submittedName>
</protein>
<evidence type="ECO:0000313" key="3">
    <source>
        <dbReference type="EMBL" id="MEN7547769.1"/>
    </source>
</evidence>
<proteinExistence type="predicted"/>
<dbReference type="RefSeq" id="WP_346820554.1">
    <property type="nucleotide sequence ID" value="NZ_JBDKWZ010000003.1"/>
</dbReference>
<evidence type="ECO:0000313" key="4">
    <source>
        <dbReference type="Proteomes" id="UP001403385"/>
    </source>
</evidence>
<organism evidence="3 4">
    <name type="scientific">Rapidithrix thailandica</name>
    <dbReference type="NCBI Taxonomy" id="413964"/>
    <lineage>
        <taxon>Bacteria</taxon>
        <taxon>Pseudomonadati</taxon>
        <taxon>Bacteroidota</taxon>
        <taxon>Cytophagia</taxon>
        <taxon>Cytophagales</taxon>
        <taxon>Flammeovirgaceae</taxon>
        <taxon>Rapidithrix</taxon>
    </lineage>
</organism>
<dbReference type="InterPro" id="IPR021255">
    <property type="entry name" value="DUF2807"/>
</dbReference>
<accession>A0AAW9RSM3</accession>
<dbReference type="Gene3D" id="2.160.20.120">
    <property type="match status" value="2"/>
</dbReference>
<dbReference type="Pfam" id="PF10988">
    <property type="entry name" value="DUF2807"/>
    <property type="match status" value="1"/>
</dbReference>